<reference evidence="3" key="1">
    <citation type="submission" date="2016-04" db="EMBL/GenBank/DDBJ databases">
        <authorList>
            <person name="Evans L.H."/>
            <person name="Alamgir A."/>
            <person name="Owens N."/>
            <person name="Weber N.D."/>
            <person name="Virtaneva K."/>
            <person name="Barbian K."/>
            <person name="Babar A."/>
            <person name="Rosenke K."/>
        </authorList>
    </citation>
    <scope>NUCLEOTIDE SEQUENCE</scope>
    <source>
        <strain evidence="3">86-1</strain>
    </source>
</reference>
<proteinExistence type="inferred from homology"/>
<dbReference type="AlphaFoldDB" id="A0A212J0G4"/>
<dbReference type="InterPro" id="IPR029069">
    <property type="entry name" value="HotDog_dom_sf"/>
</dbReference>
<dbReference type="SUPFAM" id="SSF54637">
    <property type="entry name" value="Thioesterase/thiol ester dehydrase-isomerase"/>
    <property type="match status" value="1"/>
</dbReference>
<dbReference type="EMBL" id="FLUM01000001">
    <property type="protein sequence ID" value="SBV92920.1"/>
    <property type="molecule type" value="Genomic_DNA"/>
</dbReference>
<dbReference type="InterPro" id="IPR050563">
    <property type="entry name" value="4-hydroxybenzoyl-CoA_TE"/>
</dbReference>
<dbReference type="GO" id="GO:0047617">
    <property type="term" value="F:fatty acyl-CoA hydrolase activity"/>
    <property type="evidence" value="ECO:0007669"/>
    <property type="project" value="TreeGrafter"/>
</dbReference>
<evidence type="ECO:0000313" key="3">
    <source>
        <dbReference type="EMBL" id="SBV92920.1"/>
    </source>
</evidence>
<dbReference type="CDD" id="cd00586">
    <property type="entry name" value="4HBT"/>
    <property type="match status" value="1"/>
</dbReference>
<evidence type="ECO:0008006" key="4">
    <source>
        <dbReference type="Google" id="ProtNLM"/>
    </source>
</evidence>
<name>A0A212J0G4_9BACT</name>
<organism evidence="3">
    <name type="scientific">uncultured Dysgonomonas sp</name>
    <dbReference type="NCBI Taxonomy" id="206096"/>
    <lineage>
        <taxon>Bacteria</taxon>
        <taxon>Pseudomonadati</taxon>
        <taxon>Bacteroidota</taxon>
        <taxon>Bacteroidia</taxon>
        <taxon>Bacteroidales</taxon>
        <taxon>Dysgonomonadaceae</taxon>
        <taxon>Dysgonomonas</taxon>
        <taxon>environmental samples</taxon>
    </lineage>
</organism>
<keyword evidence="2" id="KW-0378">Hydrolase</keyword>
<gene>
    <name evidence="3" type="ORF">KL86DYS1_10732</name>
</gene>
<evidence type="ECO:0000256" key="2">
    <source>
        <dbReference type="ARBA" id="ARBA00022801"/>
    </source>
</evidence>
<protein>
    <recommendedName>
        <fullName evidence="4">Thioesterase domain-containing protein</fullName>
    </recommendedName>
</protein>
<dbReference type="PANTHER" id="PTHR31793">
    <property type="entry name" value="4-HYDROXYBENZOYL-COA THIOESTERASE FAMILY MEMBER"/>
    <property type="match status" value="1"/>
</dbReference>
<comment type="similarity">
    <text evidence="1">Belongs to the 4-hydroxybenzoyl-CoA thioesterase family.</text>
</comment>
<sequence>MPYENIFEKGMKKHKYRAKEPALTDRTTIKVRFSEVDSMRIVWHGQYIKYFEDGRETFGKRYGIGYCDIYENGYTAPIVDLTCQYKQSLSFGEEAIVETNYIASDAAKIIFEYTVYKSDGETVVATGSTVQVFLNSNNELEWTNPDFYQEWKKKWNI</sequence>
<accession>A0A212J0G4</accession>
<dbReference type="Gene3D" id="3.10.129.10">
    <property type="entry name" value="Hotdog Thioesterase"/>
    <property type="match status" value="1"/>
</dbReference>
<evidence type="ECO:0000256" key="1">
    <source>
        <dbReference type="ARBA" id="ARBA00005953"/>
    </source>
</evidence>
<dbReference type="Pfam" id="PF13279">
    <property type="entry name" value="4HBT_2"/>
    <property type="match status" value="1"/>
</dbReference>
<dbReference type="PANTHER" id="PTHR31793:SF27">
    <property type="entry name" value="NOVEL THIOESTERASE SUPERFAMILY DOMAIN AND SAPOSIN A-TYPE DOMAIN CONTAINING PROTEIN (0610012H03RIK)"/>
    <property type="match status" value="1"/>
</dbReference>